<gene>
    <name evidence="3" type="ORF">GHI93_09715</name>
</gene>
<dbReference type="RefSeq" id="WP_153496863.1">
    <property type="nucleotide sequence ID" value="NZ_CAXYUY010000023.1"/>
</dbReference>
<proteinExistence type="inferred from homology"/>
<feature type="domain" description="YozE SAM-like" evidence="2">
    <location>
        <begin position="5"/>
        <end position="70"/>
    </location>
</feature>
<dbReference type="Pfam" id="PF06855">
    <property type="entry name" value="YozE_SAM_like"/>
    <property type="match status" value="1"/>
</dbReference>
<dbReference type="InterPro" id="IPR036806">
    <property type="entry name" value="YozE_SAM-like_sf"/>
</dbReference>
<dbReference type="InterPro" id="IPR023089">
    <property type="entry name" value="YozE_SAM-like"/>
</dbReference>
<organism evidence="3 4">
    <name type="scientific">Lactococcus hircilactis</name>
    <dbReference type="NCBI Taxonomy" id="1494462"/>
    <lineage>
        <taxon>Bacteria</taxon>
        <taxon>Bacillati</taxon>
        <taxon>Bacillota</taxon>
        <taxon>Bacilli</taxon>
        <taxon>Lactobacillales</taxon>
        <taxon>Streptococcaceae</taxon>
        <taxon>Lactococcus</taxon>
    </lineage>
</organism>
<protein>
    <recommendedName>
        <fullName evidence="1">UPF0346 protein GHI93_09715</fullName>
    </recommendedName>
</protein>
<dbReference type="HAMAP" id="MF_01538">
    <property type="entry name" value="UPF0346"/>
    <property type="match status" value="1"/>
</dbReference>
<dbReference type="InterPro" id="IPR010673">
    <property type="entry name" value="UPF0346"/>
</dbReference>
<dbReference type="NCBIfam" id="NF010193">
    <property type="entry name" value="PRK13672.1"/>
    <property type="match status" value="1"/>
</dbReference>
<dbReference type="EMBL" id="WITJ01000013">
    <property type="protein sequence ID" value="MQW40202.1"/>
    <property type="molecule type" value="Genomic_DNA"/>
</dbReference>
<dbReference type="Proteomes" id="UP000439550">
    <property type="component" value="Unassembled WGS sequence"/>
</dbReference>
<dbReference type="PIRSF" id="PIRSF037262">
    <property type="entry name" value="UCP037262"/>
    <property type="match status" value="1"/>
</dbReference>
<accession>A0A7X1ZBD7</accession>
<comment type="caution">
    <text evidence="3">The sequence shown here is derived from an EMBL/GenBank/DDBJ whole genome shotgun (WGS) entry which is preliminary data.</text>
</comment>
<dbReference type="SUPFAM" id="SSF140652">
    <property type="entry name" value="YozE-like"/>
    <property type="match status" value="1"/>
</dbReference>
<evidence type="ECO:0000256" key="1">
    <source>
        <dbReference type="HAMAP-Rule" id="MF_01538"/>
    </source>
</evidence>
<name>A0A7X1ZBD7_9LACT</name>
<evidence type="ECO:0000259" key="2">
    <source>
        <dbReference type="Pfam" id="PF06855"/>
    </source>
</evidence>
<dbReference type="OrthoDB" id="2242851at2"/>
<sequence length="71" mass="8645">MNRPFYTFLMKYRAPIEVDDVTRLANLAFRDPLFPKHSSDFEEISSYLETHAPFYFNLTLFDEIWEKYLEN</sequence>
<reference evidence="3 4" key="1">
    <citation type="submission" date="2019-10" db="EMBL/GenBank/DDBJ databases">
        <authorList>
            <person name="Dong K."/>
        </authorList>
    </citation>
    <scope>NUCLEOTIDE SEQUENCE [LARGE SCALE GENOMIC DNA]</scope>
    <source>
        <strain evidence="3 4">DSM 28960</strain>
    </source>
</reference>
<dbReference type="Gene3D" id="1.10.150.260">
    <property type="entry name" value="YozE SAM-like"/>
    <property type="match status" value="1"/>
</dbReference>
<keyword evidence="4" id="KW-1185">Reference proteome</keyword>
<dbReference type="AlphaFoldDB" id="A0A7X1ZBD7"/>
<comment type="similarity">
    <text evidence="1">Belongs to the UPF0346 family.</text>
</comment>
<evidence type="ECO:0000313" key="4">
    <source>
        <dbReference type="Proteomes" id="UP000439550"/>
    </source>
</evidence>
<evidence type="ECO:0000313" key="3">
    <source>
        <dbReference type="EMBL" id="MQW40202.1"/>
    </source>
</evidence>